<feature type="transmembrane region" description="Helical" evidence="3">
    <location>
        <begin position="99"/>
        <end position="117"/>
    </location>
</feature>
<dbReference type="Proteomes" id="UP000824001">
    <property type="component" value="Unassembled WGS sequence"/>
</dbReference>
<dbReference type="InterPro" id="IPR050922">
    <property type="entry name" value="LytR/CpsA/Psr_CW_biosynth"/>
</dbReference>
<dbReference type="Pfam" id="PF03816">
    <property type="entry name" value="LytR_cpsA_psr"/>
    <property type="match status" value="1"/>
</dbReference>
<keyword evidence="3" id="KW-0812">Transmembrane</keyword>
<dbReference type="InterPro" id="IPR004474">
    <property type="entry name" value="LytR_CpsA_psr"/>
</dbReference>
<name>A0A9D1FFJ6_9FIRM</name>
<protein>
    <submittedName>
        <fullName evidence="5">LCP family protein</fullName>
    </submittedName>
</protein>
<dbReference type="EMBL" id="DVJK01000238">
    <property type="protein sequence ID" value="HIS67571.1"/>
    <property type="molecule type" value="Genomic_DNA"/>
</dbReference>
<comment type="similarity">
    <text evidence="1">Belongs to the LytR/CpsA/Psr (LCP) family.</text>
</comment>
<dbReference type="PANTHER" id="PTHR33392:SF6">
    <property type="entry name" value="POLYISOPRENYL-TEICHOIC ACID--PEPTIDOGLYCAN TEICHOIC ACID TRANSFERASE TAGU"/>
    <property type="match status" value="1"/>
</dbReference>
<reference evidence="5" key="2">
    <citation type="journal article" date="2021" name="PeerJ">
        <title>Extensive microbial diversity within the chicken gut microbiome revealed by metagenomics and culture.</title>
        <authorList>
            <person name="Gilroy R."/>
            <person name="Ravi A."/>
            <person name="Getino M."/>
            <person name="Pursley I."/>
            <person name="Horton D.L."/>
            <person name="Alikhan N.F."/>
            <person name="Baker D."/>
            <person name="Gharbi K."/>
            <person name="Hall N."/>
            <person name="Watson M."/>
            <person name="Adriaenssens E.M."/>
            <person name="Foster-Nyarko E."/>
            <person name="Jarju S."/>
            <person name="Secka A."/>
            <person name="Antonio M."/>
            <person name="Oren A."/>
            <person name="Chaudhuri R.R."/>
            <person name="La Ragione R."/>
            <person name="Hildebrand F."/>
            <person name="Pallen M.J."/>
        </authorList>
    </citation>
    <scope>NUCLEOTIDE SEQUENCE</scope>
    <source>
        <strain evidence="5">ChiHjej10B9-9673</strain>
    </source>
</reference>
<keyword evidence="3" id="KW-1133">Transmembrane helix</keyword>
<feature type="region of interest" description="Disordered" evidence="2">
    <location>
        <begin position="128"/>
        <end position="150"/>
    </location>
</feature>
<keyword evidence="3" id="KW-0472">Membrane</keyword>
<comment type="caution">
    <text evidence="5">The sequence shown here is derived from an EMBL/GenBank/DDBJ whole genome shotgun (WGS) entry which is preliminary data.</text>
</comment>
<feature type="region of interest" description="Disordered" evidence="2">
    <location>
        <begin position="1"/>
        <end position="47"/>
    </location>
</feature>
<proteinExistence type="inferred from homology"/>
<feature type="domain" description="Cell envelope-related transcriptional attenuator" evidence="4">
    <location>
        <begin position="173"/>
        <end position="333"/>
    </location>
</feature>
<dbReference type="NCBIfam" id="TIGR00350">
    <property type="entry name" value="lytR_cpsA_psr"/>
    <property type="match status" value="1"/>
</dbReference>
<sequence>MHIFGGNGRGGRHSASGGPDDDYYYSDGFDSDDASYDDGEHYDDDYDYDRRYAERMERVERRERYAARGQEGPRQRFESDDIISREERRAMRPRWPRRLLAAFLTLAVLAVGAYAGYRVWAKAPETEQGGLNDYTTEQPEESGVAAEAPDSAASHRDGVYTFLISGIDVVGYHNDTNLVGMFDTVNGKLNIVSLPRDMLVNVNLNIKKINQPYAAAKNNNQDATAALLDTVSDILGYEVDMYAFVNIEAAAEIVDAIGGVYFDIPYDMDWDAPDQDPPLHIHIKAGPQTLDGENFVNAMRFRMSNDGSHTYAGGDIQRIEFQHELLMAFAEQALQFGNIANLGEIYSAVMENTETNVSLGNIMFLLEQFLKLDGEDISFHTIPNRMDGMINGLNYVMPLIDDWVVMLNEYLNPFDVEITKENLNMISYIDGVWTMTQGYIAGGEESFAYFG</sequence>
<reference evidence="5" key="1">
    <citation type="submission" date="2020-10" db="EMBL/GenBank/DDBJ databases">
        <authorList>
            <person name="Gilroy R."/>
        </authorList>
    </citation>
    <scope>NUCLEOTIDE SEQUENCE</scope>
    <source>
        <strain evidence="5">ChiHjej10B9-9673</strain>
    </source>
</reference>
<evidence type="ECO:0000256" key="1">
    <source>
        <dbReference type="ARBA" id="ARBA00006068"/>
    </source>
</evidence>
<dbReference type="PANTHER" id="PTHR33392">
    <property type="entry name" value="POLYISOPRENYL-TEICHOIC ACID--PEPTIDOGLYCAN TEICHOIC ACID TRANSFERASE TAGU"/>
    <property type="match status" value="1"/>
</dbReference>
<organism evidence="5 6">
    <name type="scientific">Candidatus Scatomorpha merdipullorum</name>
    <dbReference type="NCBI Taxonomy" id="2840927"/>
    <lineage>
        <taxon>Bacteria</taxon>
        <taxon>Bacillati</taxon>
        <taxon>Bacillota</taxon>
        <taxon>Clostridia</taxon>
        <taxon>Eubacteriales</taxon>
        <taxon>Candidatus Scatomorpha</taxon>
    </lineage>
</organism>
<accession>A0A9D1FFJ6</accession>
<feature type="compositionally biased region" description="Acidic residues" evidence="2">
    <location>
        <begin position="19"/>
        <end position="47"/>
    </location>
</feature>
<evidence type="ECO:0000256" key="3">
    <source>
        <dbReference type="SAM" id="Phobius"/>
    </source>
</evidence>
<evidence type="ECO:0000313" key="6">
    <source>
        <dbReference type="Proteomes" id="UP000824001"/>
    </source>
</evidence>
<evidence type="ECO:0000259" key="4">
    <source>
        <dbReference type="Pfam" id="PF03816"/>
    </source>
</evidence>
<dbReference type="AlphaFoldDB" id="A0A9D1FFJ6"/>
<gene>
    <name evidence="5" type="ORF">IAC18_08390</name>
</gene>
<evidence type="ECO:0000256" key="2">
    <source>
        <dbReference type="SAM" id="MobiDB-lite"/>
    </source>
</evidence>
<dbReference type="Gene3D" id="3.40.630.190">
    <property type="entry name" value="LCP protein"/>
    <property type="match status" value="1"/>
</dbReference>
<evidence type="ECO:0000313" key="5">
    <source>
        <dbReference type="EMBL" id="HIS67571.1"/>
    </source>
</evidence>